<feature type="domain" description="Elongation factor G-binding protein N-terminal" evidence="1">
    <location>
        <begin position="4"/>
        <end position="86"/>
    </location>
</feature>
<sequence length="212" mass="24279">MEAFLRSDQYNFIKSQAYILANGHASANDSGVIAAIKSLALEKVEAILGTMTDEQRELIELLITVKNREEAELFLLKLAPYVIPFQDISQQTLKKLFPKAKKLRLPNMEEVNMQETSYLSWIDKGTNRKYIIVCHNNKLIGLHGTFQPIHKKGICALCNKHAEVGMFLYEKKGEVLGTFVKRGNYICQNSTLCNQYITVLDKLHDFIERLRK</sequence>
<dbReference type="Pfam" id="PF16571">
    <property type="entry name" value="FBP_C"/>
    <property type="match status" value="1"/>
</dbReference>
<comment type="caution">
    <text evidence="3">The sequence shown here is derived from an EMBL/GenBank/DDBJ whole genome shotgun (WGS) entry which is preliminary data.</text>
</comment>
<evidence type="ECO:0000259" key="1">
    <source>
        <dbReference type="Pfam" id="PF07299"/>
    </source>
</evidence>
<keyword evidence="4" id="KW-1185">Reference proteome</keyword>
<dbReference type="OrthoDB" id="1891078at2"/>
<proteinExistence type="predicted"/>
<dbReference type="RefSeq" id="WP_034637968.1">
    <property type="nucleotide sequence ID" value="NZ_CBCSJC010000010.1"/>
</dbReference>
<name>A0A073KC38_9BACI</name>
<gene>
    <name evidence="3" type="ORF">BAMA_18905</name>
</gene>
<evidence type="ECO:0000259" key="2">
    <source>
        <dbReference type="Pfam" id="PF16571"/>
    </source>
</evidence>
<feature type="domain" description="Elongation factor G-binding protein C-terminal treble-clef zinc-finger" evidence="2">
    <location>
        <begin position="99"/>
        <end position="200"/>
    </location>
</feature>
<dbReference type="InterPro" id="IPR038344">
    <property type="entry name" value="EF-G_N_sf"/>
</dbReference>
<evidence type="ECO:0000313" key="4">
    <source>
        <dbReference type="Proteomes" id="UP000027822"/>
    </source>
</evidence>
<dbReference type="CDD" id="cd16342">
    <property type="entry name" value="FusC_FusB"/>
    <property type="match status" value="1"/>
</dbReference>
<dbReference type="Pfam" id="PF07299">
    <property type="entry name" value="EF-G-binding_N"/>
    <property type="match status" value="1"/>
</dbReference>
<dbReference type="AlphaFoldDB" id="A0A073KC38"/>
<dbReference type="eggNOG" id="ENOG5032UHI">
    <property type="taxonomic scope" value="Bacteria"/>
</dbReference>
<dbReference type="Proteomes" id="UP000027822">
    <property type="component" value="Unassembled WGS sequence"/>
</dbReference>
<dbReference type="Gene3D" id="1.20.1280.250">
    <property type="match status" value="1"/>
</dbReference>
<dbReference type="STRING" id="574376.BAMA_18905"/>
<protein>
    <submittedName>
        <fullName evidence="3">Ferrous iron transporter A</fullName>
    </submittedName>
</protein>
<organism evidence="3 4">
    <name type="scientific">Bacillus manliponensis</name>
    <dbReference type="NCBI Taxonomy" id="574376"/>
    <lineage>
        <taxon>Bacteria</taxon>
        <taxon>Bacillati</taxon>
        <taxon>Bacillota</taxon>
        <taxon>Bacilli</taxon>
        <taxon>Bacillales</taxon>
        <taxon>Bacillaceae</taxon>
        <taxon>Bacillus</taxon>
        <taxon>Bacillus cereus group</taxon>
    </lineage>
</organism>
<accession>A0A073KC38</accession>
<reference evidence="3 4" key="1">
    <citation type="submission" date="2014-06" db="EMBL/GenBank/DDBJ databases">
        <title>Draft genome sequence of Bacillus manliponensis JCM 15802 (MCCC 1A00708).</title>
        <authorList>
            <person name="Lai Q."/>
            <person name="Liu Y."/>
            <person name="Shao Z."/>
        </authorList>
    </citation>
    <scope>NUCLEOTIDE SEQUENCE [LARGE SCALE GENOMIC DNA]</scope>
    <source>
        <strain evidence="3 4">JCM 15802</strain>
    </source>
</reference>
<dbReference type="EMBL" id="JOTN01000005">
    <property type="protein sequence ID" value="KEK19848.1"/>
    <property type="molecule type" value="Genomic_DNA"/>
</dbReference>
<dbReference type="InterPro" id="IPR010841">
    <property type="entry name" value="EF-G-binding_N"/>
</dbReference>
<dbReference type="InterPro" id="IPR032330">
    <property type="entry name" value="EF-G-binding_C"/>
</dbReference>
<evidence type="ECO:0000313" key="3">
    <source>
        <dbReference type="EMBL" id="KEK19848.1"/>
    </source>
</evidence>